<organism evidence="1 2">
    <name type="scientific">Anopheles arabiensis</name>
    <name type="common">Mosquito</name>
    <dbReference type="NCBI Taxonomy" id="7173"/>
    <lineage>
        <taxon>Eukaryota</taxon>
        <taxon>Metazoa</taxon>
        <taxon>Ecdysozoa</taxon>
        <taxon>Arthropoda</taxon>
        <taxon>Hexapoda</taxon>
        <taxon>Insecta</taxon>
        <taxon>Pterygota</taxon>
        <taxon>Neoptera</taxon>
        <taxon>Endopterygota</taxon>
        <taxon>Diptera</taxon>
        <taxon>Nematocera</taxon>
        <taxon>Culicoidea</taxon>
        <taxon>Culicidae</taxon>
        <taxon>Anophelinae</taxon>
        <taxon>Anopheles</taxon>
    </lineage>
</organism>
<dbReference type="EMBL" id="APCN01000834">
    <property type="status" value="NOT_ANNOTATED_CDS"/>
    <property type="molecule type" value="Genomic_DNA"/>
</dbReference>
<sequence length="34" mass="3947">MMYVCVFGLMVHLPTQKAERKRVGKCKLNLLIIL</sequence>
<proteinExistence type="predicted"/>
<dbReference type="Proteomes" id="UP000075840">
    <property type="component" value="Unassembled WGS sequence"/>
</dbReference>
<evidence type="ECO:0000313" key="1">
    <source>
        <dbReference type="EnsemblMetazoa" id="AARA014170-PA"/>
    </source>
</evidence>
<name>A0A182IFA1_ANOAR</name>
<reference evidence="1" key="1">
    <citation type="submission" date="2022-08" db="UniProtKB">
        <authorList>
            <consortium name="EnsemblMetazoa"/>
        </authorList>
    </citation>
    <scope>IDENTIFICATION</scope>
    <source>
        <strain evidence="1">Dongola</strain>
    </source>
</reference>
<evidence type="ECO:0000313" key="2">
    <source>
        <dbReference type="Proteomes" id="UP000075840"/>
    </source>
</evidence>
<dbReference type="VEuPathDB" id="VectorBase:AARA014170"/>
<dbReference type="AlphaFoldDB" id="A0A182IFA1"/>
<dbReference type="EnsemblMetazoa" id="AARA014170-RA">
    <property type="protein sequence ID" value="AARA014170-PA"/>
    <property type="gene ID" value="AARA014170"/>
</dbReference>
<accession>A0A182IFA1</accession>
<keyword evidence="2" id="KW-1185">Reference proteome</keyword>
<protein>
    <submittedName>
        <fullName evidence="1">Uncharacterized protein</fullName>
    </submittedName>
</protein>